<dbReference type="Gene3D" id="3.20.20.70">
    <property type="entry name" value="Aldolase class I"/>
    <property type="match status" value="1"/>
</dbReference>
<dbReference type="InterPro" id="IPR038417">
    <property type="entry name" value="Alpga-gal_N_sf"/>
</dbReference>
<dbReference type="SUPFAM" id="SSF51445">
    <property type="entry name" value="(Trans)glycosidases"/>
    <property type="match status" value="1"/>
</dbReference>
<feature type="active site" description="Nucleophile" evidence="6">
    <location>
        <position position="479"/>
    </location>
</feature>
<feature type="binding site" evidence="7">
    <location>
        <position position="549"/>
    </location>
    <ligand>
        <name>substrate</name>
    </ligand>
</feature>
<name>A0A174FL80_9CLOT</name>
<evidence type="ECO:0000259" key="9">
    <source>
        <dbReference type="Pfam" id="PF16875"/>
    </source>
</evidence>
<dbReference type="InterPro" id="IPR000111">
    <property type="entry name" value="Glyco_hydro_27/36_CS"/>
</dbReference>
<feature type="binding site" evidence="7">
    <location>
        <begin position="367"/>
        <end position="368"/>
    </location>
    <ligand>
        <name>substrate</name>
    </ligand>
</feature>
<gene>
    <name evidence="10" type="primary">agaR2</name>
    <name evidence="10" type="ORF">ERS852470_02515</name>
</gene>
<dbReference type="Pfam" id="PF16875">
    <property type="entry name" value="Glyco_hydro_36N"/>
    <property type="match status" value="1"/>
</dbReference>
<dbReference type="Pfam" id="PF02065">
    <property type="entry name" value="Melibiase"/>
    <property type="match status" value="1"/>
</dbReference>
<evidence type="ECO:0000256" key="4">
    <source>
        <dbReference type="ARBA" id="ARBA00023295"/>
    </source>
</evidence>
<evidence type="ECO:0000256" key="1">
    <source>
        <dbReference type="ARBA" id="ARBA00001255"/>
    </source>
</evidence>
<dbReference type="InterPro" id="IPR031705">
    <property type="entry name" value="Glyco_hydro_36_C"/>
</dbReference>
<sequence length="758" mass="87599">MGIIFNEKSREFHLFNNNLSYIIKILKNNQLGQLYFGRKIHQKENYDYLLECAYRPMSAYMYEGEYEFSLEHIKQEYPSYGTTDFKYPAYEIIQNNGSRITNFEYIEHKIYGGKPKLKGLPATYAESDAEADTLEIKLYDKEIDVELVLNYTIFNNESAIARSCRFINKGKENLELTNAMSMCLDLPDCNYEMIQLSGAWAREREVRHRKLEQGIQAINSTRGNSGHNHNPFIALKRPNADEFQGEALGFSLIYSGNFLAQIEVDTHDVSRVLMGINPFGFTWNLGNNEEFQTPEAVIVYSDKGVNGVSQTYHKLYRTRLARGQWRDKVRPILINNWEATYFDFTEDILLEIAKTAKDDGIELFVLDDGWFGARSGETSGLGDWYANTDRLPNGISGLSRKIEELGMKFGLWFELEMVNKDSELYRNHPDWIIKTPNRSSSHGRNQYVLDFSRNEVVDYIFEMVDKNLSESSISYIKWDMNRCITECYSAALPSYKQGEVFHRYILGVYDLYERLINKHPYILFESCASGGGRFDPGMLYYAPQCWTSDDSDAIERIKIQYGTSYVYPISSMGAHVSITPNHQLFRNTSLETRGNVAYFGAFGYELDLTKLTKEEHEIIKKQVEFVKEYRELIQKGTFFRLQSPFENNISAWMVVSEDKKEAIVAYFKVLNDVNCPFRRMKLHGLNENLLYSVKTISSSSKESRNSNSNSDKFNSYYGSELMNLGLITTDPSAGQVLDDGETCTDYWSKIYVIRAEEK</sequence>
<evidence type="ECO:0000256" key="5">
    <source>
        <dbReference type="PIRNR" id="PIRNR005536"/>
    </source>
</evidence>
<dbReference type="FunFam" id="3.20.20.70:FF:000118">
    <property type="entry name" value="Alpha-galactosidase"/>
    <property type="match status" value="1"/>
</dbReference>
<evidence type="ECO:0000313" key="10">
    <source>
        <dbReference type="EMBL" id="CUO49678.1"/>
    </source>
</evidence>
<feature type="binding site" evidence="7">
    <location>
        <position position="200"/>
    </location>
    <ligand>
        <name>substrate</name>
    </ligand>
</feature>
<evidence type="ECO:0000256" key="2">
    <source>
        <dbReference type="ARBA" id="ARBA00012755"/>
    </source>
</evidence>
<dbReference type="InterPro" id="IPR031704">
    <property type="entry name" value="Glyco_hydro_36_N"/>
</dbReference>
<evidence type="ECO:0000256" key="6">
    <source>
        <dbReference type="PIRSR" id="PIRSR005536-1"/>
    </source>
</evidence>
<comment type="similarity">
    <text evidence="5">Belongs to the glycosyl hydrolase.</text>
</comment>
<dbReference type="PANTHER" id="PTHR43053:SF3">
    <property type="entry name" value="ALPHA-GALACTOSIDASE C-RELATED"/>
    <property type="match status" value="1"/>
</dbReference>
<comment type="catalytic activity">
    <reaction evidence="1 5">
        <text>Hydrolysis of terminal, non-reducing alpha-D-galactose residues in alpha-D-galactosides, including galactose oligosaccharides, galactomannans and galactolipids.</text>
        <dbReference type="EC" id="3.2.1.22"/>
    </reaction>
</comment>
<dbReference type="EMBL" id="CYZV01000027">
    <property type="protein sequence ID" value="CUO49678.1"/>
    <property type="molecule type" value="Genomic_DNA"/>
</dbReference>
<feature type="domain" description="Glycosyl hydrolase family 36 N-terminal" evidence="9">
    <location>
        <begin position="30"/>
        <end position="285"/>
    </location>
</feature>
<dbReference type="PANTHER" id="PTHR43053">
    <property type="entry name" value="GLYCOSIDASE FAMILY 31"/>
    <property type="match status" value="1"/>
</dbReference>
<feature type="binding site" evidence="7">
    <location>
        <position position="527"/>
    </location>
    <ligand>
        <name>substrate</name>
    </ligand>
</feature>
<dbReference type="InterPro" id="IPR002252">
    <property type="entry name" value="Glyco_hydro_36"/>
</dbReference>
<dbReference type="GO" id="GO:0004557">
    <property type="term" value="F:alpha-galactosidase activity"/>
    <property type="evidence" value="ECO:0007669"/>
    <property type="project" value="UniProtKB-UniRule"/>
</dbReference>
<keyword evidence="4 5" id="KW-0326">Glycosidase</keyword>
<protein>
    <recommendedName>
        <fullName evidence="2 5">Alpha-galactosidase</fullName>
        <ecNumber evidence="2 5">3.2.1.22</ecNumber>
    </recommendedName>
</protein>
<dbReference type="PRINTS" id="PR00743">
    <property type="entry name" value="GLHYDRLASE36"/>
</dbReference>
<dbReference type="InterPro" id="IPR050985">
    <property type="entry name" value="Alpha-glycosidase_related"/>
</dbReference>
<dbReference type="CDD" id="cd14791">
    <property type="entry name" value="GH36"/>
    <property type="match status" value="1"/>
</dbReference>
<evidence type="ECO:0000313" key="11">
    <source>
        <dbReference type="Proteomes" id="UP000095558"/>
    </source>
</evidence>
<organism evidence="10 11">
    <name type="scientific">Clostridium disporicum</name>
    <dbReference type="NCBI Taxonomy" id="84024"/>
    <lineage>
        <taxon>Bacteria</taxon>
        <taxon>Bacillati</taxon>
        <taxon>Bacillota</taxon>
        <taxon>Clostridia</taxon>
        <taxon>Eubacteriales</taxon>
        <taxon>Clostridiaceae</taxon>
        <taxon>Clostridium</taxon>
    </lineage>
</organism>
<dbReference type="PIRSF" id="PIRSF005536">
    <property type="entry name" value="Agal"/>
    <property type="match status" value="1"/>
</dbReference>
<keyword evidence="3 5" id="KW-0378">Hydrolase</keyword>
<accession>A0A174FL80</accession>
<dbReference type="EC" id="3.2.1.22" evidence="2 5"/>
<dbReference type="RefSeq" id="WP_055277243.1">
    <property type="nucleotide sequence ID" value="NZ_CYZV01000027.1"/>
</dbReference>
<dbReference type="InterPro" id="IPR013780">
    <property type="entry name" value="Glyco_hydro_b"/>
</dbReference>
<proteinExistence type="inferred from homology"/>
<evidence type="ECO:0000256" key="7">
    <source>
        <dbReference type="PIRSR" id="PIRSR005536-2"/>
    </source>
</evidence>
<feature type="domain" description="Glycosyl hydrolase family 36 C-terminal" evidence="8">
    <location>
        <begin position="650"/>
        <end position="752"/>
    </location>
</feature>
<dbReference type="Proteomes" id="UP000095558">
    <property type="component" value="Unassembled WGS sequence"/>
</dbReference>
<dbReference type="PROSITE" id="PS00512">
    <property type="entry name" value="ALPHA_GALACTOSIDASE"/>
    <property type="match status" value="1"/>
</dbReference>
<dbReference type="OrthoDB" id="9758822at2"/>
<dbReference type="GO" id="GO:0016052">
    <property type="term" value="P:carbohydrate catabolic process"/>
    <property type="evidence" value="ECO:0007669"/>
    <property type="project" value="InterPro"/>
</dbReference>
<evidence type="ECO:0000259" key="8">
    <source>
        <dbReference type="Pfam" id="PF16874"/>
    </source>
</evidence>
<reference evidence="10 11" key="1">
    <citation type="submission" date="2015-09" db="EMBL/GenBank/DDBJ databases">
        <authorList>
            <consortium name="Pathogen Informatics"/>
        </authorList>
    </citation>
    <scope>NUCLEOTIDE SEQUENCE [LARGE SCALE GENOMIC DNA]</scope>
    <source>
        <strain evidence="10 11">2789STDY5834855</strain>
    </source>
</reference>
<feature type="active site" description="Proton donor" evidence="6">
    <location>
        <position position="549"/>
    </location>
</feature>
<dbReference type="Pfam" id="PF16874">
    <property type="entry name" value="Glyco_hydro_36C"/>
    <property type="match status" value="1"/>
</dbReference>
<dbReference type="InterPro" id="IPR017853">
    <property type="entry name" value="GH"/>
</dbReference>
<dbReference type="Gene3D" id="2.70.98.60">
    <property type="entry name" value="alpha-galactosidase from lactobacil brevis"/>
    <property type="match status" value="1"/>
</dbReference>
<dbReference type="InterPro" id="IPR013785">
    <property type="entry name" value="Aldolase_TIM"/>
</dbReference>
<dbReference type="Gene3D" id="2.60.40.1180">
    <property type="entry name" value="Golgi alpha-mannosidase II"/>
    <property type="match status" value="1"/>
</dbReference>
<feature type="binding site" evidence="7">
    <location>
        <position position="444"/>
    </location>
    <ligand>
        <name>substrate</name>
    </ligand>
</feature>
<dbReference type="AlphaFoldDB" id="A0A174FL80"/>
<evidence type="ECO:0000256" key="3">
    <source>
        <dbReference type="ARBA" id="ARBA00022801"/>
    </source>
</evidence>
<feature type="binding site" evidence="7">
    <location>
        <begin position="477"/>
        <end position="481"/>
    </location>
    <ligand>
        <name>substrate</name>
    </ligand>
</feature>